<dbReference type="AlphaFoldDB" id="A0A2C5ZL26"/>
<proteinExistence type="predicted"/>
<evidence type="ECO:0000256" key="3">
    <source>
        <dbReference type="ARBA" id="ARBA00023026"/>
    </source>
</evidence>
<dbReference type="Pfam" id="PF01375">
    <property type="entry name" value="Enterotoxin_a"/>
    <property type="match status" value="1"/>
</dbReference>
<dbReference type="InterPro" id="IPR001144">
    <property type="entry name" value="Enterotoxin_A"/>
</dbReference>
<name>A0A2C5ZL26_9HYPO</name>
<dbReference type="PRINTS" id="PR00771">
    <property type="entry name" value="ENTEROTOXINA"/>
</dbReference>
<evidence type="ECO:0000256" key="5">
    <source>
        <dbReference type="SAM" id="MobiDB-lite"/>
    </source>
</evidence>
<dbReference type="GO" id="GO:0090729">
    <property type="term" value="F:toxin activity"/>
    <property type="evidence" value="ECO:0007669"/>
    <property type="project" value="UniProtKB-KW"/>
</dbReference>
<dbReference type="Proteomes" id="UP000226431">
    <property type="component" value="Unassembled WGS sequence"/>
</dbReference>
<protein>
    <submittedName>
        <fullName evidence="7">Putative enterotoxin</fullName>
    </submittedName>
</protein>
<keyword evidence="2 6" id="KW-0732">Signal</keyword>
<sequence>MASALLQSLCIIDLLILILILTTQCLADTGPSVVYRADMLSPEDLKLQGRFLPRGIDGTRARQTETMPTISLFDHVRGLPSGTSRFDSGYVSTTTSIAFARRFLHTTLGSQGYIYKMHVSPNFIDTAQTLGQFYAQSDESEVSVLGGPLYSQVLSWIEFRQGVEQPETSNPDYDSFKFDEAVWGGVQYQLAGFPEQHVAWKLDPWRRYSDCELVPHLVESCRPRQSSLQFAIHYTELTGFGDDDDDDDSDDSDDKDDDTTAIFERVRIKDDDIQESARRKQNSGLVRERRRMSNGRKHSGFNASDSGSIPSFRPASYKDKTHDPDIVYVSSRLSPQEAKRQRGLLPAKAASNKLPGHVSLTDAARDGRREVMVSSSCRNRQAATFVYAVRATPNMVRSKTSEGAVSVVGGVRWPQVLGWTSVASRDKLQDWKTPSALESNPAYDSRFDDLGGLFHGPDEPDLETASGLTSFMRDNGRSVGWTGSFPLFKPSSSTASRRDYSRVVRARRKSAPAASFKYHQRSPWRAANAWSWIKRNAAPVSPVVDAVQLISPVGDVIEGIEAAAALAEAVDAGDVVKGVMKGLVTSEMKSRLAEAGA</sequence>
<feature type="region of interest" description="Disordered" evidence="5">
    <location>
        <begin position="239"/>
        <end position="260"/>
    </location>
</feature>
<organism evidence="7 8">
    <name type="scientific">Ophiocordyceps camponoti-rufipedis</name>
    <dbReference type="NCBI Taxonomy" id="2004952"/>
    <lineage>
        <taxon>Eukaryota</taxon>
        <taxon>Fungi</taxon>
        <taxon>Dikarya</taxon>
        <taxon>Ascomycota</taxon>
        <taxon>Pezizomycotina</taxon>
        <taxon>Sordariomycetes</taxon>
        <taxon>Hypocreomycetidae</taxon>
        <taxon>Hypocreales</taxon>
        <taxon>Ophiocordycipitaceae</taxon>
        <taxon>Ophiocordyceps</taxon>
    </lineage>
</organism>
<dbReference type="STRING" id="2004952.A0A2C5ZL26"/>
<keyword evidence="1" id="KW-0800">Toxin</keyword>
<evidence type="ECO:0000313" key="8">
    <source>
        <dbReference type="Proteomes" id="UP000226431"/>
    </source>
</evidence>
<keyword evidence="3" id="KW-0843">Virulence</keyword>
<feature type="chain" id="PRO_5012270938" evidence="6">
    <location>
        <begin position="28"/>
        <end position="597"/>
    </location>
</feature>
<dbReference type="EMBL" id="NJES01000025">
    <property type="protein sequence ID" value="PHH80114.1"/>
    <property type="molecule type" value="Genomic_DNA"/>
</dbReference>
<dbReference type="SUPFAM" id="SSF56399">
    <property type="entry name" value="ADP-ribosylation"/>
    <property type="match status" value="2"/>
</dbReference>
<gene>
    <name evidence="7" type="ORF">CDD80_2802</name>
</gene>
<reference evidence="7 8" key="1">
    <citation type="submission" date="2017-06" db="EMBL/GenBank/DDBJ databases">
        <title>Ant-infecting Ophiocordyceps genomes reveal a high diversity of potential behavioral manipulation genes and a possible major role for enterotoxins.</title>
        <authorList>
            <person name="De Bekker C."/>
            <person name="Evans H.C."/>
            <person name="Brachmann A."/>
            <person name="Hughes D.P."/>
        </authorList>
    </citation>
    <scope>NUCLEOTIDE SEQUENCE [LARGE SCALE GENOMIC DNA]</scope>
    <source>
        <strain evidence="7 8">Map16</strain>
    </source>
</reference>
<evidence type="ECO:0000256" key="6">
    <source>
        <dbReference type="SAM" id="SignalP"/>
    </source>
</evidence>
<keyword evidence="4" id="KW-1015">Disulfide bond</keyword>
<comment type="caution">
    <text evidence="7">The sequence shown here is derived from an EMBL/GenBank/DDBJ whole genome shotgun (WGS) entry which is preliminary data.</text>
</comment>
<evidence type="ECO:0000256" key="2">
    <source>
        <dbReference type="ARBA" id="ARBA00022729"/>
    </source>
</evidence>
<dbReference type="Gene3D" id="3.90.210.10">
    <property type="entry name" value="Heat-Labile Enterotoxin, subunit A"/>
    <property type="match status" value="2"/>
</dbReference>
<feature type="signal peptide" evidence="6">
    <location>
        <begin position="1"/>
        <end position="27"/>
    </location>
</feature>
<evidence type="ECO:0000256" key="4">
    <source>
        <dbReference type="ARBA" id="ARBA00023157"/>
    </source>
</evidence>
<feature type="region of interest" description="Disordered" evidence="5">
    <location>
        <begin position="272"/>
        <end position="321"/>
    </location>
</feature>
<feature type="compositionally biased region" description="Basic residues" evidence="5">
    <location>
        <begin position="288"/>
        <end position="299"/>
    </location>
</feature>
<accession>A0A2C5ZL26</accession>
<evidence type="ECO:0000313" key="7">
    <source>
        <dbReference type="EMBL" id="PHH80114.1"/>
    </source>
</evidence>
<feature type="compositionally biased region" description="Acidic residues" evidence="5">
    <location>
        <begin position="241"/>
        <end position="259"/>
    </location>
</feature>
<keyword evidence="8" id="KW-1185">Reference proteome</keyword>
<dbReference type="OrthoDB" id="4927890at2759"/>
<evidence type="ECO:0000256" key="1">
    <source>
        <dbReference type="ARBA" id="ARBA00022656"/>
    </source>
</evidence>